<feature type="transmembrane region" description="Helical" evidence="15">
    <location>
        <begin position="629"/>
        <end position="647"/>
    </location>
</feature>
<keyword evidence="13" id="KW-0891">Chondrogenesis</keyword>
<feature type="transmembrane region" description="Helical" evidence="15">
    <location>
        <begin position="668"/>
        <end position="687"/>
    </location>
</feature>
<comment type="function">
    <text evidence="14">ATPase required for the post-translational delivery of tail-anchored (TA) proteins to the endoplasmic reticulum. Recognizes and selectively binds the transmembrane domain of TA proteins in the cytosol. This complex then targets to the endoplasmic reticulum by membrane-bound receptors, where the tail-anchored protein is released for insertion. This process is regulated by ATP binding and hydrolysis. ATP binding drives the homodimer towards the closed dimer state, facilitating recognition of newly synthesized TA membrane proteins. ATP hydrolysis is required for insertion. Subsequently, the homodimer reverts towards the open dimer state, lowering its affinity for the membrane-bound receptor, and returning it to the cytosol to initiate a new round of targeting.</text>
</comment>
<dbReference type="Pfam" id="PF02374">
    <property type="entry name" value="ArsA_ATPase"/>
    <property type="match status" value="1"/>
</dbReference>
<evidence type="ECO:0000313" key="18">
    <source>
        <dbReference type="EMBL" id="KAE8300969.1"/>
    </source>
</evidence>
<dbReference type="SUPFAM" id="SSF52540">
    <property type="entry name" value="P-loop containing nucleoside triphosphate hydrolases"/>
    <property type="match status" value="1"/>
</dbReference>
<dbReference type="HAMAP" id="MF_03112">
    <property type="entry name" value="Asna1_Get3"/>
    <property type="match status" value="1"/>
</dbReference>
<dbReference type="InterPro" id="IPR025723">
    <property type="entry name" value="ArsA/GET3_ATPase-like"/>
</dbReference>
<dbReference type="Pfam" id="PF01062">
    <property type="entry name" value="Bestrophin"/>
    <property type="match status" value="1"/>
</dbReference>
<keyword evidence="19" id="KW-1185">Reference proteome</keyword>
<evidence type="ECO:0000256" key="7">
    <source>
        <dbReference type="ARBA" id="ARBA00022525"/>
    </source>
</evidence>
<feature type="binding site" evidence="14">
    <location>
        <begin position="300"/>
        <end position="307"/>
    </location>
    <ligand>
        <name>ATP</name>
        <dbReference type="ChEBI" id="CHEBI:30616"/>
    </ligand>
</feature>
<feature type="binding site" evidence="14">
    <location>
        <position position="537"/>
    </location>
    <ligand>
        <name>Zn(2+)</name>
        <dbReference type="ChEBI" id="CHEBI:29105"/>
        <note>ligand shared between dimeric partners</note>
    </ligand>
</feature>
<dbReference type="Gene3D" id="1.10.287.520">
    <property type="entry name" value="Helix hairpin bin"/>
    <property type="match status" value="1"/>
</dbReference>
<reference evidence="18 19" key="1">
    <citation type="submission" date="2019-07" db="EMBL/GenBank/DDBJ databases">
        <title>Chromosome genome assembly for large yellow croaker.</title>
        <authorList>
            <person name="Xiao S."/>
        </authorList>
    </citation>
    <scope>NUCLEOTIDE SEQUENCE [LARGE SCALE GENOMIC DNA]</scope>
    <source>
        <strain evidence="18">JMULYC20181020</strain>
        <tissue evidence="18">Muscle</tissue>
    </source>
</reference>
<dbReference type="InterPro" id="IPR021134">
    <property type="entry name" value="Bestrophin-like"/>
</dbReference>
<comment type="subunit">
    <text evidence="14">Homodimer.</text>
</comment>
<sequence>MLRLFSCGVWISVLVLCYGSAELTSNISTQNQPPNVTAVKDVEDTDWDSSFLLLRASLPSYSQPIRPYTLLTNAEDYHYMPKPRHRRPSHLLRLLGSSFDLFWMSIDQPSEASVGHGDTLPAKSPKNTAQDKFNLSASSELREAAANHRQKLEKDAADLDLGSLPSHVASSIRDWLVRSATCGLSYQWVDLGPAFWPRWLRQTDCERSDGVRSCSFPGGMECVRAQTTHIKILAWHCLKMREGGDGSRGIKADRSEMGTDKMAASLEDEFEDAPDVEPLEPTLKNIIEQKSLKWIFVGGKGGVGKTTCSCSLAVQLAAVRESVLIISTDPAHNISDAFDQKFSKVPTKVKGYENLFAMEIDPSLGVAELPDEFFEEDNMLSMGKKMMQEAMSAFPGIDEAMSYAEVMRLVKGMNFSVVVFDTAPTGHTLRLLNFPTIVERGLGRLMQIKNQISPFISQMCNMLGLGDMNADQLASKLEETLPVIRSVRTTTFICVCIAEFLSLYETERLIQELAKCSIDTHNIIVNQLVFPDSDRPCKMCEARHKIQSKYLDQMEDLYEDFHIVKLPLLPHEVREKHNKSSFFEDLHIIWLSPMTVTYTARVANARFCGFSKLLLAWKGSIYKVLYKEFLAFFAMYTAISITYRFFLYDDQKRYFEKLAIYCNHYASLIPMSFVLGFYVTLVVNRWWSQYTSIPLPDRLMCILSGGLQGSDERGRLLRRTMMRYASLSALLILRSVSTAVFKRFPTMDHVVEAGFMSREERKKFEGLHSPYNKYWIPCVWFTNLGGGGPL</sequence>
<keyword evidence="9 14" id="KW-0547">Nucleotide-binding</keyword>
<feature type="chain" id="PRO_5026130122" evidence="16">
    <location>
        <begin position="22"/>
        <end position="790"/>
    </location>
</feature>
<evidence type="ECO:0000256" key="16">
    <source>
        <dbReference type="SAM" id="SignalP"/>
    </source>
</evidence>
<keyword evidence="7" id="KW-0964">Secreted</keyword>
<evidence type="ECO:0000259" key="17">
    <source>
        <dbReference type="Pfam" id="PF02374"/>
    </source>
</evidence>
<evidence type="ECO:0000256" key="5">
    <source>
        <dbReference type="ARBA" id="ARBA00022473"/>
    </source>
</evidence>
<dbReference type="GO" id="GO:0046872">
    <property type="term" value="F:metal ion binding"/>
    <property type="evidence" value="ECO:0007669"/>
    <property type="project" value="UniProtKB-KW"/>
</dbReference>
<dbReference type="InterPro" id="IPR016300">
    <property type="entry name" value="ATPase_ArsA/GET3"/>
</dbReference>
<dbReference type="GO" id="GO:0005254">
    <property type="term" value="F:chloride channel activity"/>
    <property type="evidence" value="ECO:0007669"/>
    <property type="project" value="InterPro"/>
</dbReference>
<evidence type="ECO:0000256" key="1">
    <source>
        <dbReference type="ARBA" id="ARBA00004613"/>
    </source>
</evidence>
<dbReference type="PANTHER" id="PTHR10803">
    <property type="entry name" value="ARSENICAL PUMP-DRIVING ATPASE ARSENITE-TRANSLOCATING ATPASE"/>
    <property type="match status" value="1"/>
</dbReference>
<evidence type="ECO:0000256" key="13">
    <source>
        <dbReference type="ARBA" id="ARBA00023188"/>
    </source>
</evidence>
<dbReference type="GO" id="GO:0016887">
    <property type="term" value="F:ATP hydrolysis activity"/>
    <property type="evidence" value="ECO:0007669"/>
    <property type="project" value="InterPro"/>
</dbReference>
<dbReference type="FunFam" id="3.40.50.300:FF:000235">
    <property type="entry name" value="ATPase ASNA1"/>
    <property type="match status" value="1"/>
</dbReference>
<evidence type="ECO:0000256" key="4">
    <source>
        <dbReference type="ARBA" id="ARBA00022448"/>
    </source>
</evidence>
<evidence type="ECO:0000256" key="10">
    <source>
        <dbReference type="ARBA" id="ARBA00022801"/>
    </source>
</evidence>
<dbReference type="PANTHER" id="PTHR10803:SF3">
    <property type="entry name" value="ATPASE GET3"/>
    <property type="match status" value="1"/>
</dbReference>
<dbReference type="NCBIfam" id="TIGR00345">
    <property type="entry name" value="GET3_arsA_TRC40"/>
    <property type="match status" value="1"/>
</dbReference>
<evidence type="ECO:0000256" key="6">
    <source>
        <dbReference type="ARBA" id="ARBA00022490"/>
    </source>
</evidence>
<feature type="signal peptide" evidence="16">
    <location>
        <begin position="1"/>
        <end position="21"/>
    </location>
</feature>
<feature type="binding site" evidence="14">
    <location>
        <position position="526"/>
    </location>
    <ligand>
        <name>ATP</name>
        <dbReference type="ChEBI" id="CHEBI:30616"/>
    </ligand>
</feature>
<evidence type="ECO:0000256" key="9">
    <source>
        <dbReference type="ARBA" id="ARBA00022741"/>
    </source>
</evidence>
<dbReference type="InterPro" id="IPR008717">
    <property type="entry name" value="Noggin"/>
</dbReference>
<keyword evidence="11 14" id="KW-0256">Endoplasmic reticulum</keyword>
<dbReference type="SUPFAM" id="SSF57501">
    <property type="entry name" value="Cystine-knot cytokines"/>
    <property type="match status" value="1"/>
</dbReference>
<dbReference type="Proteomes" id="UP000424527">
    <property type="component" value="Unassembled WGS sequence"/>
</dbReference>
<feature type="domain" description="ArsA/GET3 Anion-transporting ATPase-like" evidence="17">
    <location>
        <begin position="293"/>
        <end position="578"/>
    </location>
</feature>
<protein>
    <submittedName>
        <fullName evidence="18">ATPase asna1</fullName>
    </submittedName>
</protein>
<dbReference type="Gene3D" id="3.40.50.300">
    <property type="entry name" value="P-loop containing nucleotide triphosphate hydrolases"/>
    <property type="match status" value="1"/>
</dbReference>
<comment type="similarity">
    <text evidence="3 14">Belongs to the arsA ATPase family.</text>
</comment>
<dbReference type="GO" id="GO:0071816">
    <property type="term" value="P:tail-anchored membrane protein insertion into ER membrane"/>
    <property type="evidence" value="ECO:0007669"/>
    <property type="project" value="TreeGrafter"/>
</dbReference>
<keyword evidence="6 14" id="KW-0963">Cytoplasm</keyword>
<evidence type="ECO:0000256" key="2">
    <source>
        <dbReference type="ARBA" id="ARBA00007480"/>
    </source>
</evidence>
<keyword evidence="14" id="KW-0862">Zinc</keyword>
<dbReference type="CDD" id="cd02035">
    <property type="entry name" value="ArsA"/>
    <property type="match status" value="1"/>
</dbReference>
<evidence type="ECO:0000256" key="12">
    <source>
        <dbReference type="ARBA" id="ARBA00022840"/>
    </source>
</evidence>
<name>A0A6G0JB11_LARCR</name>
<evidence type="ECO:0000256" key="14">
    <source>
        <dbReference type="HAMAP-Rule" id="MF_03112"/>
    </source>
</evidence>
<dbReference type="GO" id="GO:0005524">
    <property type="term" value="F:ATP binding"/>
    <property type="evidence" value="ECO:0007669"/>
    <property type="project" value="UniProtKB-UniRule"/>
</dbReference>
<comment type="subcellular location">
    <subcellularLocation>
        <location evidence="14">Cytoplasm</location>
    </subcellularLocation>
    <subcellularLocation>
        <location evidence="14">Endoplasmic reticulum</location>
    </subcellularLocation>
    <subcellularLocation>
        <location evidence="1">Secreted</location>
    </subcellularLocation>
</comment>
<dbReference type="Gene3D" id="2.10.90.10">
    <property type="entry name" value="Cystine-knot cytokines"/>
    <property type="match status" value="1"/>
</dbReference>
<dbReference type="InterPro" id="IPR027542">
    <property type="entry name" value="ATPase_ArsA/GET3_euk"/>
</dbReference>
<keyword evidence="5" id="KW-0217">Developmental protein</keyword>
<feature type="active site" evidence="14">
    <location>
        <position position="329"/>
    </location>
</feature>
<dbReference type="GO" id="GO:0043529">
    <property type="term" value="C:GET complex"/>
    <property type="evidence" value="ECO:0007669"/>
    <property type="project" value="TreeGrafter"/>
</dbReference>
<feature type="binding site" evidence="14">
    <location>
        <position position="540"/>
    </location>
    <ligand>
        <name>Zn(2+)</name>
        <dbReference type="ChEBI" id="CHEBI:29105"/>
        <note>ligand shared between dimeric partners</note>
    </ligand>
</feature>
<keyword evidence="15" id="KW-1133">Transmembrane helix</keyword>
<keyword evidence="12 14" id="KW-0067">ATP-binding</keyword>
<proteinExistence type="inferred from homology"/>
<feature type="binding site" evidence="14">
    <location>
        <position position="499"/>
    </location>
    <ligand>
        <name>ATP</name>
        <dbReference type="ChEBI" id="CHEBI:30616"/>
    </ligand>
</feature>
<dbReference type="InterPro" id="IPR027417">
    <property type="entry name" value="P-loop_NTPase"/>
</dbReference>
<comment type="caution">
    <text evidence="18">The sequence shown here is derived from an EMBL/GenBank/DDBJ whole genome shotgun (WGS) entry which is preliminary data.</text>
</comment>
<accession>A0A6G0JB11</accession>
<dbReference type="AlphaFoldDB" id="A0A6G0JB11"/>
<keyword evidence="10 14" id="KW-0378">Hydrolase</keyword>
<keyword evidence="14" id="KW-0479">Metal-binding</keyword>
<dbReference type="Pfam" id="PF05806">
    <property type="entry name" value="Noggin"/>
    <property type="match status" value="1"/>
</dbReference>
<evidence type="ECO:0000256" key="11">
    <source>
        <dbReference type="ARBA" id="ARBA00022824"/>
    </source>
</evidence>
<evidence type="ECO:0000256" key="15">
    <source>
        <dbReference type="SAM" id="Phobius"/>
    </source>
</evidence>
<dbReference type="InterPro" id="IPR029034">
    <property type="entry name" value="Cystine-knot_cytokine"/>
</dbReference>
<comment type="similarity">
    <text evidence="2">Belongs to the noggin family.</text>
</comment>
<evidence type="ECO:0000256" key="3">
    <source>
        <dbReference type="ARBA" id="ARBA00011040"/>
    </source>
</evidence>
<keyword evidence="8 16" id="KW-0732">Signal</keyword>
<dbReference type="EMBL" id="REGW02000001">
    <property type="protein sequence ID" value="KAE8300969.1"/>
    <property type="molecule type" value="Genomic_DNA"/>
</dbReference>
<keyword evidence="15" id="KW-0472">Membrane</keyword>
<organism evidence="18 19">
    <name type="scientific">Larimichthys crocea</name>
    <name type="common">Large yellow croaker</name>
    <name type="synonym">Pseudosciaena crocea</name>
    <dbReference type="NCBI Taxonomy" id="215358"/>
    <lineage>
        <taxon>Eukaryota</taxon>
        <taxon>Metazoa</taxon>
        <taxon>Chordata</taxon>
        <taxon>Craniata</taxon>
        <taxon>Vertebrata</taxon>
        <taxon>Euteleostomi</taxon>
        <taxon>Actinopterygii</taxon>
        <taxon>Neopterygii</taxon>
        <taxon>Teleostei</taxon>
        <taxon>Neoteleostei</taxon>
        <taxon>Acanthomorphata</taxon>
        <taxon>Eupercaria</taxon>
        <taxon>Sciaenidae</taxon>
        <taxon>Larimichthys</taxon>
    </lineage>
</organism>
<dbReference type="GO" id="GO:0051216">
    <property type="term" value="P:cartilage development"/>
    <property type="evidence" value="ECO:0007669"/>
    <property type="project" value="UniProtKB-KW"/>
</dbReference>
<evidence type="ECO:0000256" key="8">
    <source>
        <dbReference type="ARBA" id="ARBA00022729"/>
    </source>
</evidence>
<evidence type="ECO:0000313" key="19">
    <source>
        <dbReference type="Proteomes" id="UP000424527"/>
    </source>
</evidence>
<keyword evidence="4 14" id="KW-0813">Transport</keyword>
<keyword evidence="15" id="KW-0812">Transmembrane</keyword>
<gene>
    <name evidence="14" type="primary">ASNA1</name>
    <name evidence="18" type="ORF">D5F01_LYC01118</name>
</gene>
<dbReference type="GO" id="GO:0005576">
    <property type="term" value="C:extracellular region"/>
    <property type="evidence" value="ECO:0007669"/>
    <property type="project" value="UniProtKB-SubCell"/>
</dbReference>